<feature type="compositionally biased region" description="Basic and acidic residues" evidence="2">
    <location>
        <begin position="11"/>
        <end position="21"/>
    </location>
</feature>
<accession>W3WKB4</accession>
<keyword evidence="3" id="KW-0472">Membrane</keyword>
<dbReference type="PANTHER" id="PTHR33365:SF13">
    <property type="entry name" value="TAT PATHWAY SIGNAL SEQUENCE"/>
    <property type="match status" value="1"/>
</dbReference>
<dbReference type="InParanoid" id="W3WKB4"/>
<feature type="region of interest" description="Disordered" evidence="2">
    <location>
        <begin position="1"/>
        <end position="36"/>
    </location>
</feature>
<evidence type="ECO:0000313" key="4">
    <source>
        <dbReference type="EMBL" id="ETS74365.1"/>
    </source>
</evidence>
<reference evidence="5" key="1">
    <citation type="journal article" date="2015" name="BMC Genomics">
        <title>Genomic and transcriptomic analysis of the endophytic fungus Pestalotiopsis fici reveals its lifestyle and high potential for synthesis of natural products.</title>
        <authorList>
            <person name="Wang X."/>
            <person name="Zhang X."/>
            <person name="Liu L."/>
            <person name="Xiang M."/>
            <person name="Wang W."/>
            <person name="Sun X."/>
            <person name="Che Y."/>
            <person name="Guo L."/>
            <person name="Liu G."/>
            <person name="Guo L."/>
            <person name="Wang C."/>
            <person name="Yin W.B."/>
            <person name="Stadler M."/>
            <person name="Zhang X."/>
            <person name="Liu X."/>
        </authorList>
    </citation>
    <scope>NUCLEOTIDE SEQUENCE [LARGE SCALE GENOMIC DNA]</scope>
    <source>
        <strain evidence="5">W106-1 / CGMCC3.15140</strain>
    </source>
</reference>
<organism evidence="4 5">
    <name type="scientific">Pestalotiopsis fici (strain W106-1 / CGMCC3.15140)</name>
    <dbReference type="NCBI Taxonomy" id="1229662"/>
    <lineage>
        <taxon>Eukaryota</taxon>
        <taxon>Fungi</taxon>
        <taxon>Dikarya</taxon>
        <taxon>Ascomycota</taxon>
        <taxon>Pezizomycotina</taxon>
        <taxon>Sordariomycetes</taxon>
        <taxon>Xylariomycetidae</taxon>
        <taxon>Amphisphaeriales</taxon>
        <taxon>Sporocadaceae</taxon>
        <taxon>Pestalotiopsis</taxon>
    </lineage>
</organism>
<evidence type="ECO:0000313" key="5">
    <source>
        <dbReference type="Proteomes" id="UP000030651"/>
    </source>
</evidence>
<dbReference type="eggNOG" id="ENOG502SP97">
    <property type="taxonomic scope" value="Eukaryota"/>
</dbReference>
<dbReference type="OrthoDB" id="3687641at2759"/>
<keyword evidence="5" id="KW-1185">Reference proteome</keyword>
<feature type="transmembrane region" description="Helical" evidence="3">
    <location>
        <begin position="46"/>
        <end position="65"/>
    </location>
</feature>
<proteinExistence type="inferred from homology"/>
<dbReference type="KEGG" id="pfy:PFICI_14231"/>
<dbReference type="PANTHER" id="PTHR33365">
    <property type="entry name" value="YALI0B05434P"/>
    <property type="match status" value="1"/>
</dbReference>
<dbReference type="RefSeq" id="XP_007841003.1">
    <property type="nucleotide sequence ID" value="XM_007842812.1"/>
</dbReference>
<evidence type="ECO:0000256" key="1">
    <source>
        <dbReference type="ARBA" id="ARBA00035112"/>
    </source>
</evidence>
<evidence type="ECO:0000256" key="2">
    <source>
        <dbReference type="SAM" id="MobiDB-lite"/>
    </source>
</evidence>
<evidence type="ECO:0000256" key="3">
    <source>
        <dbReference type="SAM" id="Phobius"/>
    </source>
</evidence>
<comment type="similarity">
    <text evidence="1">Belongs to the ustYa family.</text>
</comment>
<keyword evidence="3" id="KW-0812">Transmembrane</keyword>
<dbReference type="AlphaFoldDB" id="W3WKB4"/>
<dbReference type="EMBL" id="KI912120">
    <property type="protein sequence ID" value="ETS74365.1"/>
    <property type="molecule type" value="Genomic_DNA"/>
</dbReference>
<dbReference type="HOGENOM" id="CLU_042941_1_0_1"/>
<name>W3WKB4_PESFW</name>
<dbReference type="GO" id="GO:0043386">
    <property type="term" value="P:mycotoxin biosynthetic process"/>
    <property type="evidence" value="ECO:0007669"/>
    <property type="project" value="InterPro"/>
</dbReference>
<dbReference type="GeneID" id="19279244"/>
<protein>
    <submittedName>
        <fullName evidence="4">Uncharacterized protein</fullName>
    </submittedName>
</protein>
<sequence length="255" mass="29128">MSYLKSFMASQKEEQYGRLMHDDEESESSDKIPLPRPRGRGRISSLSCLIVSNIVLVLVVLGLLARNYHQTSESTISIPYTGVSPAQLLQNQIGVASHVVQTYRFYEENIDDMDFLKGDPYWSALFPKGDGQVLLEDEIVESYKLPPSIRIPAKQNLTAYFMAGYHSLHCIAGIRQVLGQFMAAHITGGDYNITEHKWQHTVHCLADLRQVLFCNFDETLLAFEEHIHPGYHQQKVCKNMAPIDEWLEYNYIGKF</sequence>
<gene>
    <name evidence="4" type="ORF">PFICI_14231</name>
</gene>
<dbReference type="Pfam" id="PF11807">
    <property type="entry name" value="UstYa"/>
    <property type="match status" value="1"/>
</dbReference>
<dbReference type="Proteomes" id="UP000030651">
    <property type="component" value="Unassembled WGS sequence"/>
</dbReference>
<dbReference type="InterPro" id="IPR021765">
    <property type="entry name" value="UstYa-like"/>
</dbReference>
<keyword evidence="3" id="KW-1133">Transmembrane helix</keyword>